<reference evidence="3 4" key="1">
    <citation type="journal article" date="2013" name="Genome Announc.">
        <title>Genome Sequence of Novosphingobium lindaniclasticum LE124T, Isolated from a Hexachlorocyclohexane Dumpsite.</title>
        <authorList>
            <person name="Saxena A."/>
            <person name="Nayyar N."/>
            <person name="Sangwan N."/>
            <person name="Kumari R."/>
            <person name="Khurana J.P."/>
            <person name="Lal R."/>
        </authorList>
    </citation>
    <scope>NUCLEOTIDE SEQUENCE [LARGE SCALE GENOMIC DNA]</scope>
    <source>
        <strain evidence="3 4">LE124</strain>
    </source>
</reference>
<keyword evidence="2" id="KW-0472">Membrane</keyword>
<accession>T0J912</accession>
<proteinExistence type="predicted"/>
<keyword evidence="4" id="KW-1185">Reference proteome</keyword>
<gene>
    <name evidence="3" type="ORF">L284_04900</name>
</gene>
<organism evidence="3 4">
    <name type="scientific">Novosphingobium lindaniclasticum LE124</name>
    <dbReference type="NCBI Taxonomy" id="1096930"/>
    <lineage>
        <taxon>Bacteria</taxon>
        <taxon>Pseudomonadati</taxon>
        <taxon>Pseudomonadota</taxon>
        <taxon>Alphaproteobacteria</taxon>
        <taxon>Sphingomonadales</taxon>
        <taxon>Sphingomonadaceae</taxon>
        <taxon>Novosphingobium</taxon>
    </lineage>
</organism>
<evidence type="ECO:0000256" key="1">
    <source>
        <dbReference type="SAM" id="MobiDB-lite"/>
    </source>
</evidence>
<dbReference type="eggNOG" id="ENOG5033GSG">
    <property type="taxonomic scope" value="Bacteria"/>
</dbReference>
<comment type="caution">
    <text evidence="3">The sequence shown here is derived from an EMBL/GenBank/DDBJ whole genome shotgun (WGS) entry which is preliminary data.</text>
</comment>
<feature type="transmembrane region" description="Helical" evidence="2">
    <location>
        <begin position="116"/>
        <end position="137"/>
    </location>
</feature>
<dbReference type="RefSeq" id="WP_021232938.1">
    <property type="nucleotide sequence ID" value="NZ_ATHL01000040.1"/>
</dbReference>
<evidence type="ECO:0000313" key="3">
    <source>
        <dbReference type="EMBL" id="EQB18384.1"/>
    </source>
</evidence>
<feature type="compositionally biased region" description="Polar residues" evidence="1">
    <location>
        <begin position="152"/>
        <end position="161"/>
    </location>
</feature>
<dbReference type="Proteomes" id="UP000015527">
    <property type="component" value="Unassembled WGS sequence"/>
</dbReference>
<dbReference type="PATRIC" id="fig|1096930.3.peg.963"/>
<feature type="transmembrane region" description="Helical" evidence="2">
    <location>
        <begin position="86"/>
        <end position="104"/>
    </location>
</feature>
<feature type="region of interest" description="Disordered" evidence="1">
    <location>
        <begin position="147"/>
        <end position="169"/>
    </location>
</feature>
<feature type="transmembrane region" description="Helical" evidence="2">
    <location>
        <begin position="56"/>
        <end position="79"/>
    </location>
</feature>
<keyword evidence="2" id="KW-0812">Transmembrane</keyword>
<feature type="transmembrane region" description="Helical" evidence="2">
    <location>
        <begin position="32"/>
        <end position="50"/>
    </location>
</feature>
<dbReference type="AlphaFoldDB" id="T0J912"/>
<evidence type="ECO:0000313" key="4">
    <source>
        <dbReference type="Proteomes" id="UP000015527"/>
    </source>
</evidence>
<sequence length="169" mass="18792">MLTWGARAYLQYGVYLLLFLVAWRRGDAPERILAGIMLGMVVVDRIYHLGRGSDLLVYYGVDVVHLAIDMSSLLGIGYVALHANRVYPLWIGGAQIIAFSSHFYRLGIVDIHTTAYQVMAIIPSYVQLLAMALGLVFHARRRKTRGSYPSWRKSSAPSSESGARPLHAA</sequence>
<dbReference type="EMBL" id="ATHL01000040">
    <property type="protein sequence ID" value="EQB18384.1"/>
    <property type="molecule type" value="Genomic_DNA"/>
</dbReference>
<feature type="transmembrane region" description="Helical" evidence="2">
    <location>
        <begin position="6"/>
        <end position="23"/>
    </location>
</feature>
<name>T0J912_9SPHN</name>
<keyword evidence="2" id="KW-1133">Transmembrane helix</keyword>
<evidence type="ECO:0000256" key="2">
    <source>
        <dbReference type="SAM" id="Phobius"/>
    </source>
</evidence>
<protein>
    <submittedName>
        <fullName evidence="3">Uncharacterized protein</fullName>
    </submittedName>
</protein>